<protein>
    <submittedName>
        <fullName evidence="2">Uncharacterized protein</fullName>
    </submittedName>
</protein>
<accession>A0A0C2Z129</accession>
<gene>
    <name evidence="2" type="ORF">SCLCIDRAFT_30319</name>
</gene>
<feature type="region of interest" description="Disordered" evidence="1">
    <location>
        <begin position="432"/>
        <end position="479"/>
    </location>
</feature>
<sequence length="479" mass="53921">MSTAVSGDYSRYSVYPSYYQEARNTPRETPSQAKSSNDNCRMLTQSQRPILTKGISAPALHHGMKGHSLANSSCPASMLNVNSPAPSPDVGSSYRLDASFKAYGIAVTGIGDQCKVVIWNMLSNTSGNAMKIERISKQQFATISHFIYCNERFFGLWLTAIHEAPITFLTLALDKHIIDLPYPSNLLDIWTNQNISIKVPNTNSEFIPDTILSFFLKMSPHCHKYQLILEVAFTQTLADVQLKVKEFLNMFPEILMVVIVDITETEPYQSPAANTMAWNTFWQCRDLLDLGAFIPSQDGPRGMVVNSSRHMWCSIGSIDYHVWVRGGLKGNKIDIDVTDDKIYTWGTLPSGQGMGSVDALLNKGFKLIKALLITFFRKISQNKDLDLKKLEATLVQFKPQWHRFMDRVLVAAELMSHEQYLHWFKKAFRGTKCSPSSEEYDPNEGSTNVDEPTSEQETFDLAGISQNDEDKEEPLISRA</sequence>
<proteinExistence type="predicted"/>
<dbReference type="InParanoid" id="A0A0C2Z129"/>
<dbReference type="OrthoDB" id="2618643at2759"/>
<dbReference type="HOGENOM" id="CLU_047153_2_0_1"/>
<dbReference type="EMBL" id="KN822133">
    <property type="protein sequence ID" value="KIM55533.1"/>
    <property type="molecule type" value="Genomic_DNA"/>
</dbReference>
<keyword evidence="3" id="KW-1185">Reference proteome</keyword>
<reference evidence="3" key="2">
    <citation type="submission" date="2015-01" db="EMBL/GenBank/DDBJ databases">
        <title>Evolutionary Origins and Diversification of the Mycorrhizal Mutualists.</title>
        <authorList>
            <consortium name="DOE Joint Genome Institute"/>
            <consortium name="Mycorrhizal Genomics Consortium"/>
            <person name="Kohler A."/>
            <person name="Kuo A."/>
            <person name="Nagy L.G."/>
            <person name="Floudas D."/>
            <person name="Copeland A."/>
            <person name="Barry K.W."/>
            <person name="Cichocki N."/>
            <person name="Veneault-Fourrey C."/>
            <person name="LaButti K."/>
            <person name="Lindquist E.A."/>
            <person name="Lipzen A."/>
            <person name="Lundell T."/>
            <person name="Morin E."/>
            <person name="Murat C."/>
            <person name="Riley R."/>
            <person name="Ohm R."/>
            <person name="Sun H."/>
            <person name="Tunlid A."/>
            <person name="Henrissat B."/>
            <person name="Grigoriev I.V."/>
            <person name="Hibbett D.S."/>
            <person name="Martin F."/>
        </authorList>
    </citation>
    <scope>NUCLEOTIDE SEQUENCE [LARGE SCALE GENOMIC DNA]</scope>
    <source>
        <strain evidence="3">Foug A</strain>
    </source>
</reference>
<evidence type="ECO:0000313" key="2">
    <source>
        <dbReference type="EMBL" id="KIM55533.1"/>
    </source>
</evidence>
<evidence type="ECO:0000256" key="1">
    <source>
        <dbReference type="SAM" id="MobiDB-lite"/>
    </source>
</evidence>
<name>A0A0C2Z129_9AGAM</name>
<organism evidence="2 3">
    <name type="scientific">Scleroderma citrinum Foug A</name>
    <dbReference type="NCBI Taxonomy" id="1036808"/>
    <lineage>
        <taxon>Eukaryota</taxon>
        <taxon>Fungi</taxon>
        <taxon>Dikarya</taxon>
        <taxon>Basidiomycota</taxon>
        <taxon>Agaricomycotina</taxon>
        <taxon>Agaricomycetes</taxon>
        <taxon>Agaricomycetidae</taxon>
        <taxon>Boletales</taxon>
        <taxon>Sclerodermatineae</taxon>
        <taxon>Sclerodermataceae</taxon>
        <taxon>Scleroderma</taxon>
    </lineage>
</organism>
<dbReference type="Proteomes" id="UP000053989">
    <property type="component" value="Unassembled WGS sequence"/>
</dbReference>
<evidence type="ECO:0000313" key="3">
    <source>
        <dbReference type="Proteomes" id="UP000053989"/>
    </source>
</evidence>
<dbReference type="AlphaFoldDB" id="A0A0C2Z129"/>
<reference evidence="2 3" key="1">
    <citation type="submission" date="2014-04" db="EMBL/GenBank/DDBJ databases">
        <authorList>
            <consortium name="DOE Joint Genome Institute"/>
            <person name="Kuo A."/>
            <person name="Kohler A."/>
            <person name="Nagy L.G."/>
            <person name="Floudas D."/>
            <person name="Copeland A."/>
            <person name="Barry K.W."/>
            <person name="Cichocki N."/>
            <person name="Veneault-Fourrey C."/>
            <person name="LaButti K."/>
            <person name="Lindquist E.A."/>
            <person name="Lipzen A."/>
            <person name="Lundell T."/>
            <person name="Morin E."/>
            <person name="Murat C."/>
            <person name="Sun H."/>
            <person name="Tunlid A."/>
            <person name="Henrissat B."/>
            <person name="Grigoriev I.V."/>
            <person name="Hibbett D.S."/>
            <person name="Martin F."/>
            <person name="Nordberg H.P."/>
            <person name="Cantor M.N."/>
            <person name="Hua S.X."/>
        </authorList>
    </citation>
    <scope>NUCLEOTIDE SEQUENCE [LARGE SCALE GENOMIC DNA]</scope>
    <source>
        <strain evidence="2 3">Foug A</strain>
    </source>
</reference>